<comment type="subcellular location">
    <subcellularLocation>
        <location evidence="2">Secreted</location>
    </subcellularLocation>
</comment>
<evidence type="ECO:0000256" key="2">
    <source>
        <dbReference type="ARBA" id="ARBA00004613"/>
    </source>
</evidence>
<evidence type="ECO:0000256" key="1">
    <source>
        <dbReference type="ARBA" id="ARBA00001913"/>
    </source>
</evidence>
<evidence type="ECO:0000313" key="11">
    <source>
        <dbReference type="EMBL" id="OGG03988.1"/>
    </source>
</evidence>
<evidence type="ECO:0000256" key="3">
    <source>
        <dbReference type="ARBA" id="ARBA00022525"/>
    </source>
</evidence>
<keyword evidence="6" id="KW-0106">Calcium</keyword>
<dbReference type="GO" id="GO:0016837">
    <property type="term" value="F:carbon-oxygen lyase activity, acting on polysaccharides"/>
    <property type="evidence" value="ECO:0007669"/>
    <property type="project" value="TreeGrafter"/>
</dbReference>
<accession>A0A1F5YUU9</accession>
<keyword evidence="5" id="KW-0732">Signal</keyword>
<dbReference type="InterPro" id="IPR039448">
    <property type="entry name" value="Beta_helix"/>
</dbReference>
<dbReference type="GO" id="GO:0046872">
    <property type="term" value="F:metal ion binding"/>
    <property type="evidence" value="ECO:0007669"/>
    <property type="project" value="UniProtKB-KW"/>
</dbReference>
<dbReference type="GO" id="GO:0005576">
    <property type="term" value="C:extracellular region"/>
    <property type="evidence" value="ECO:0007669"/>
    <property type="project" value="UniProtKB-SubCell"/>
</dbReference>
<dbReference type="EMBL" id="MFIX01000127">
    <property type="protein sequence ID" value="OGG03988.1"/>
    <property type="molecule type" value="Genomic_DNA"/>
</dbReference>
<evidence type="ECO:0000256" key="4">
    <source>
        <dbReference type="ARBA" id="ARBA00022723"/>
    </source>
</evidence>
<dbReference type="STRING" id="1817867.A3F83_01680"/>
<evidence type="ECO:0000256" key="5">
    <source>
        <dbReference type="ARBA" id="ARBA00022729"/>
    </source>
</evidence>
<evidence type="ECO:0000259" key="10">
    <source>
        <dbReference type="Pfam" id="PF22842"/>
    </source>
</evidence>
<keyword evidence="4" id="KW-0479">Metal-binding</keyword>
<comment type="similarity">
    <text evidence="8">Belongs to the polysaccharide lyase 9 family.</text>
</comment>
<dbReference type="Pfam" id="PF13229">
    <property type="entry name" value="Beta_helix"/>
    <property type="match status" value="1"/>
</dbReference>
<sequence length="671" mass="74615">MNRVRHAAEILIFFLFILCLVTAKLLYASDKGITLNSLEAYPTFECIGLRLAYGGDSDSNATVAVSFREKGRSQWRQALPLSRIKGDRFAGSIFFLKAGTQYEISVKVTDPAGVLGEKPPIVVSTRSASFPVGGGREYFVDPAGDDQNKGTVESPLATIQKAADLARPGDIVRITPGIYRESVTVRRPGKPGAYISFIARDKGVVLSGADPEYDNVQASGKWQAEGGGVYSTEAGHRTHYLAVDGVRLYHYLTPPEFEEFICGAPGGWYQDENSGRLFVRLSSDADPGRLPVQIGALDCGIRVREADYVLIEGLEIRDYGGSANGAGVSLERSAWCVIRNCSIHGMRSIVEISGARAEGNLVESCELWDTSIPLWPWAMTKDHDEEGGGVMSTGGRGTVVRGCRIHDLYDGLSPSVWDSLWNESYNCDWDVYDNEFYNTRDDVIEPEGPSINWRFWNNVCHDLFTGVSLAPINVGPAYIMYNVLYDENWQTLKYGSGFEAEGMGRGWCFLYHNTICSNDPAVNTLVVSRPLSGQIFRNNIFFASAYPFWTSKVPERNNSLDYNDWYTADTPWFEIWVGTPYKRFFHFPDQELYFLKDLQEKKGWELHGLQADPLFQDRKSGRFRLAPGSPCIDRGEVLPNINDGYLGQAPDLGAFEFGSAVDGVFPLGRRP</sequence>
<proteinExistence type="inferred from homology"/>
<evidence type="ECO:0000256" key="7">
    <source>
        <dbReference type="ARBA" id="ARBA00023239"/>
    </source>
</evidence>
<dbReference type="InterPro" id="IPR053868">
    <property type="entry name" value="Pel9A-like_beta_helix"/>
</dbReference>
<feature type="domain" description="Pel9A-like right handed beta-helix region" evidence="10">
    <location>
        <begin position="129"/>
        <end position="179"/>
    </location>
</feature>
<organism evidence="11 12">
    <name type="scientific">Candidatus Glassbacteria bacterium RIFCSPLOWO2_12_FULL_58_11</name>
    <dbReference type="NCBI Taxonomy" id="1817867"/>
    <lineage>
        <taxon>Bacteria</taxon>
        <taxon>Candidatus Glassiibacteriota</taxon>
    </lineage>
</organism>
<evidence type="ECO:0000313" key="12">
    <source>
        <dbReference type="Proteomes" id="UP000179129"/>
    </source>
</evidence>
<name>A0A1F5YUU9_9BACT</name>
<protein>
    <recommendedName>
        <fullName evidence="13">Right handed beta helix domain-containing protein</fullName>
    </recommendedName>
</protein>
<dbReference type="Proteomes" id="UP000179129">
    <property type="component" value="Unassembled WGS sequence"/>
</dbReference>
<evidence type="ECO:0008006" key="13">
    <source>
        <dbReference type="Google" id="ProtNLM"/>
    </source>
</evidence>
<dbReference type="Pfam" id="PF22842">
    <property type="entry name" value="Pel9A-like_beta_helix"/>
    <property type="match status" value="1"/>
</dbReference>
<evidence type="ECO:0000256" key="8">
    <source>
        <dbReference type="ARBA" id="ARBA00038263"/>
    </source>
</evidence>
<evidence type="ECO:0000259" key="9">
    <source>
        <dbReference type="Pfam" id="PF13229"/>
    </source>
</evidence>
<gene>
    <name evidence="11" type="ORF">A3F83_01680</name>
</gene>
<evidence type="ECO:0000256" key="6">
    <source>
        <dbReference type="ARBA" id="ARBA00022837"/>
    </source>
</evidence>
<comment type="caution">
    <text evidence="11">The sequence shown here is derived from an EMBL/GenBank/DDBJ whole genome shotgun (WGS) entry which is preliminary data.</text>
</comment>
<dbReference type="PANTHER" id="PTHR40088">
    <property type="entry name" value="PECTATE LYASE (EUROFUNG)"/>
    <property type="match status" value="1"/>
</dbReference>
<dbReference type="PANTHER" id="PTHR40088:SF1">
    <property type="entry name" value="PECTATE LYASE PEL9"/>
    <property type="match status" value="1"/>
</dbReference>
<feature type="domain" description="Right handed beta helix" evidence="9">
    <location>
        <begin position="300"/>
        <end position="439"/>
    </location>
</feature>
<dbReference type="AlphaFoldDB" id="A0A1F5YUU9"/>
<dbReference type="Gene3D" id="2.160.20.10">
    <property type="entry name" value="Single-stranded right-handed beta-helix, Pectin lyase-like"/>
    <property type="match status" value="2"/>
</dbReference>
<dbReference type="InterPro" id="IPR052052">
    <property type="entry name" value="Polysaccharide_Lyase_9"/>
</dbReference>
<dbReference type="InterPro" id="IPR011050">
    <property type="entry name" value="Pectin_lyase_fold/virulence"/>
</dbReference>
<keyword evidence="3" id="KW-0964">Secreted</keyword>
<comment type="cofactor">
    <cofactor evidence="1">
        <name>Ca(2+)</name>
        <dbReference type="ChEBI" id="CHEBI:29108"/>
    </cofactor>
</comment>
<keyword evidence="7" id="KW-0456">Lyase</keyword>
<dbReference type="SUPFAM" id="SSF51126">
    <property type="entry name" value="Pectin lyase-like"/>
    <property type="match status" value="1"/>
</dbReference>
<dbReference type="InterPro" id="IPR012334">
    <property type="entry name" value="Pectin_lyas_fold"/>
</dbReference>
<reference evidence="11 12" key="1">
    <citation type="journal article" date="2016" name="Nat. Commun.">
        <title>Thousands of microbial genomes shed light on interconnected biogeochemical processes in an aquifer system.</title>
        <authorList>
            <person name="Anantharaman K."/>
            <person name="Brown C.T."/>
            <person name="Hug L.A."/>
            <person name="Sharon I."/>
            <person name="Castelle C.J."/>
            <person name="Probst A.J."/>
            <person name="Thomas B.C."/>
            <person name="Singh A."/>
            <person name="Wilkins M.J."/>
            <person name="Karaoz U."/>
            <person name="Brodie E.L."/>
            <person name="Williams K.H."/>
            <person name="Hubbard S.S."/>
            <person name="Banfield J.F."/>
        </authorList>
    </citation>
    <scope>NUCLEOTIDE SEQUENCE [LARGE SCALE GENOMIC DNA]</scope>
</reference>